<dbReference type="AlphaFoldDB" id="A0A4R3VH11"/>
<dbReference type="OrthoDB" id="9800435at2"/>
<dbReference type="InterPro" id="IPR029058">
    <property type="entry name" value="AB_hydrolase_fold"/>
</dbReference>
<organism evidence="2 3">
    <name type="scientific">Paracandidimonas soli</name>
    <dbReference type="NCBI Taxonomy" id="1917182"/>
    <lineage>
        <taxon>Bacteria</taxon>
        <taxon>Pseudomonadati</taxon>
        <taxon>Pseudomonadota</taxon>
        <taxon>Betaproteobacteria</taxon>
        <taxon>Burkholderiales</taxon>
        <taxon>Alcaligenaceae</taxon>
        <taxon>Paracandidimonas</taxon>
    </lineage>
</organism>
<dbReference type="PANTHER" id="PTHR42103:SF2">
    <property type="entry name" value="AB HYDROLASE-1 DOMAIN-CONTAINING PROTEIN"/>
    <property type="match status" value="1"/>
</dbReference>
<protein>
    <recommendedName>
        <fullName evidence="1">Phospholipase/carboxylesterase/thioesterase domain-containing protein</fullName>
    </recommendedName>
</protein>
<gene>
    <name evidence="2" type="ORF">EV686_101500</name>
</gene>
<dbReference type="Proteomes" id="UP000294692">
    <property type="component" value="Unassembled WGS sequence"/>
</dbReference>
<feature type="domain" description="Phospholipase/carboxylesterase/thioesterase" evidence="1">
    <location>
        <begin position="92"/>
        <end position="176"/>
    </location>
</feature>
<dbReference type="GO" id="GO:0016787">
    <property type="term" value="F:hydrolase activity"/>
    <property type="evidence" value="ECO:0007669"/>
    <property type="project" value="InterPro"/>
</dbReference>
<evidence type="ECO:0000313" key="3">
    <source>
        <dbReference type="Proteomes" id="UP000294692"/>
    </source>
</evidence>
<keyword evidence="3" id="KW-1185">Reference proteome</keyword>
<reference evidence="2 3" key="1">
    <citation type="submission" date="2019-03" db="EMBL/GenBank/DDBJ databases">
        <title>Genomic Encyclopedia of Type Strains, Phase IV (KMG-IV): sequencing the most valuable type-strain genomes for metagenomic binning, comparative biology and taxonomic classification.</title>
        <authorList>
            <person name="Goeker M."/>
        </authorList>
    </citation>
    <scope>NUCLEOTIDE SEQUENCE [LARGE SCALE GENOMIC DNA]</scope>
    <source>
        <strain evidence="2 3">DSM 100048</strain>
    </source>
</reference>
<evidence type="ECO:0000313" key="2">
    <source>
        <dbReference type="EMBL" id="TCV03038.1"/>
    </source>
</evidence>
<proteinExistence type="predicted"/>
<dbReference type="RefSeq" id="WP_132473093.1">
    <property type="nucleotide sequence ID" value="NZ_JBEBWM010000033.1"/>
</dbReference>
<dbReference type="SUPFAM" id="SSF53474">
    <property type="entry name" value="alpha/beta-Hydrolases"/>
    <property type="match status" value="1"/>
</dbReference>
<comment type="caution">
    <text evidence="2">The sequence shown here is derived from an EMBL/GenBank/DDBJ whole genome shotgun (WGS) entry which is preliminary data.</text>
</comment>
<dbReference type="InterPro" id="IPR003140">
    <property type="entry name" value="PLipase/COase/thioEstase"/>
</dbReference>
<dbReference type="PANTHER" id="PTHR42103">
    <property type="entry name" value="ALPHA/BETA-HYDROLASES SUPERFAMILY PROTEIN"/>
    <property type="match status" value="1"/>
</dbReference>
<sequence length="214" mass="23221">MAVRTEQMVFQGLAGDISCAIDWPDGEPRGWALVLHPHPLQGGARDNKVVTTIARSCVQSGMAAVRPNFRGVGGSAGEFDNAVGETADMLELIRQFREQYPELVAGKWLMGGFSFGTSVAAQVYSTLAQEGRPVPGALVLAGSAVARFRFRDVHVPADTLLLHGEDDDVVPLEEAMVFAREKGLPMVVVPEAGHFFHRKLTIVKQFVLQRLALL</sequence>
<dbReference type="EMBL" id="SMBX01000001">
    <property type="protein sequence ID" value="TCV03038.1"/>
    <property type="molecule type" value="Genomic_DNA"/>
</dbReference>
<dbReference type="Pfam" id="PF02230">
    <property type="entry name" value="Abhydrolase_2"/>
    <property type="match status" value="1"/>
</dbReference>
<accession>A0A4R3VH11</accession>
<dbReference type="Gene3D" id="3.40.50.1820">
    <property type="entry name" value="alpha/beta hydrolase"/>
    <property type="match status" value="1"/>
</dbReference>
<name>A0A4R3VH11_9BURK</name>
<evidence type="ECO:0000259" key="1">
    <source>
        <dbReference type="Pfam" id="PF02230"/>
    </source>
</evidence>